<organism evidence="2 3">
    <name type="scientific">Dreissena polymorpha</name>
    <name type="common">Zebra mussel</name>
    <name type="synonym">Mytilus polymorpha</name>
    <dbReference type="NCBI Taxonomy" id="45954"/>
    <lineage>
        <taxon>Eukaryota</taxon>
        <taxon>Metazoa</taxon>
        <taxon>Spiralia</taxon>
        <taxon>Lophotrochozoa</taxon>
        <taxon>Mollusca</taxon>
        <taxon>Bivalvia</taxon>
        <taxon>Autobranchia</taxon>
        <taxon>Heteroconchia</taxon>
        <taxon>Euheterodonta</taxon>
        <taxon>Imparidentia</taxon>
        <taxon>Neoheterodontei</taxon>
        <taxon>Myida</taxon>
        <taxon>Dreissenoidea</taxon>
        <taxon>Dreissenidae</taxon>
        <taxon>Dreissena</taxon>
    </lineage>
</organism>
<reference evidence="2" key="2">
    <citation type="submission" date="2020-11" db="EMBL/GenBank/DDBJ databases">
        <authorList>
            <person name="McCartney M.A."/>
            <person name="Auch B."/>
            <person name="Kono T."/>
            <person name="Mallez S."/>
            <person name="Becker A."/>
            <person name="Gohl D.M."/>
            <person name="Silverstein K.A.T."/>
            <person name="Koren S."/>
            <person name="Bechman K.B."/>
            <person name="Herman A."/>
            <person name="Abrahante J.E."/>
            <person name="Garbe J."/>
        </authorList>
    </citation>
    <scope>NUCLEOTIDE SEQUENCE</scope>
    <source>
        <strain evidence="2">Duluth1</strain>
        <tissue evidence="2">Whole animal</tissue>
    </source>
</reference>
<reference evidence="2" key="1">
    <citation type="journal article" date="2019" name="bioRxiv">
        <title>The Genome of the Zebra Mussel, Dreissena polymorpha: A Resource for Invasive Species Research.</title>
        <authorList>
            <person name="McCartney M.A."/>
            <person name="Auch B."/>
            <person name="Kono T."/>
            <person name="Mallez S."/>
            <person name="Zhang Y."/>
            <person name="Obille A."/>
            <person name="Becker A."/>
            <person name="Abrahante J.E."/>
            <person name="Garbe J."/>
            <person name="Badalamenti J.P."/>
            <person name="Herman A."/>
            <person name="Mangelson H."/>
            <person name="Liachko I."/>
            <person name="Sullivan S."/>
            <person name="Sone E.D."/>
            <person name="Koren S."/>
            <person name="Silverstein K.A.T."/>
            <person name="Beckman K.B."/>
            <person name="Gohl D.M."/>
        </authorList>
    </citation>
    <scope>NUCLEOTIDE SEQUENCE</scope>
    <source>
        <strain evidence="2">Duluth1</strain>
        <tissue evidence="2">Whole animal</tissue>
    </source>
</reference>
<accession>A0A9D4FW04</accession>
<dbReference type="SUPFAM" id="SSF49599">
    <property type="entry name" value="TRAF domain-like"/>
    <property type="match status" value="1"/>
</dbReference>
<evidence type="ECO:0000313" key="3">
    <source>
        <dbReference type="Proteomes" id="UP000828390"/>
    </source>
</evidence>
<feature type="domain" description="MATH" evidence="1">
    <location>
        <begin position="13"/>
        <end position="47"/>
    </location>
</feature>
<dbReference type="InterPro" id="IPR008974">
    <property type="entry name" value="TRAF-like"/>
</dbReference>
<protein>
    <recommendedName>
        <fullName evidence="1">MATH domain-containing protein</fullName>
    </recommendedName>
</protein>
<comment type="caution">
    <text evidence="2">The sequence shown here is derived from an EMBL/GenBank/DDBJ whole genome shotgun (WGS) entry which is preliminary data.</text>
</comment>
<dbReference type="AlphaFoldDB" id="A0A9D4FW04"/>
<proteinExistence type="predicted"/>
<keyword evidence="3" id="KW-1185">Reference proteome</keyword>
<dbReference type="InterPro" id="IPR002083">
    <property type="entry name" value="MATH/TRAF_dom"/>
</dbReference>
<evidence type="ECO:0000313" key="2">
    <source>
        <dbReference type="EMBL" id="KAH3805482.1"/>
    </source>
</evidence>
<name>A0A9D4FW04_DREPO</name>
<evidence type="ECO:0000259" key="1">
    <source>
        <dbReference type="Pfam" id="PF00917"/>
    </source>
</evidence>
<gene>
    <name evidence="2" type="ORF">DPMN_133785</name>
</gene>
<dbReference type="Proteomes" id="UP000828390">
    <property type="component" value="Unassembled WGS sequence"/>
</dbReference>
<dbReference type="Pfam" id="PF00917">
    <property type="entry name" value="MATH"/>
    <property type="match status" value="1"/>
</dbReference>
<dbReference type="Gene3D" id="2.60.210.10">
    <property type="entry name" value="Apoptosis, Tumor Necrosis Factor Receptor Associated Protein 2, Chain A"/>
    <property type="match status" value="1"/>
</dbReference>
<dbReference type="EMBL" id="JAIWYP010000006">
    <property type="protein sequence ID" value="KAH3805482.1"/>
    <property type="molecule type" value="Genomic_DNA"/>
</dbReference>
<sequence>MANPKNDDNAKKHEQKSLGFFLQCNAESDSTSWSCQAAAELRIINQKPGGDDFLNSNAIADLLDPDKGYCKDDRVILQVRVIADEPHGVILPLQPRPVTLKLLLNVDLPTTRDKNQSYLTGLDLLADGA</sequence>